<accession>A0AAP5BPX2</accession>
<evidence type="ECO:0000313" key="5">
    <source>
        <dbReference type="Proteomes" id="UP001242288"/>
    </source>
</evidence>
<proteinExistence type="predicted"/>
<sequence length="107" mass="11737">MVRSAYHTARIFQYRKSGFIQNKKAREQTMMTFTFVVFAVVAMAYFMGYPRVSAAIAGVSAVGLVAYRTVVLSEPLRDFGTDLLVAIVSGVMAFAVAVRSGRSKRTA</sequence>
<dbReference type="EMBL" id="JAMXWF010000069">
    <property type="protein sequence ID" value="MDQ6413789.1"/>
    <property type="molecule type" value="Genomic_DNA"/>
</dbReference>
<comment type="caution">
    <text evidence="3">The sequence shown here is derived from an EMBL/GenBank/DDBJ whole genome shotgun (WGS) entry which is preliminary data.</text>
</comment>
<evidence type="ECO:0000313" key="4">
    <source>
        <dbReference type="Proteomes" id="UP001209412"/>
    </source>
</evidence>
<keyword evidence="1" id="KW-0472">Membrane</keyword>
<organism evidence="3 5">
    <name type="scientific">Paraburkholderia madseniana</name>
    <dbReference type="NCBI Taxonomy" id="2599607"/>
    <lineage>
        <taxon>Bacteria</taxon>
        <taxon>Pseudomonadati</taxon>
        <taxon>Pseudomonadota</taxon>
        <taxon>Betaproteobacteria</taxon>
        <taxon>Burkholderiales</taxon>
        <taxon>Burkholderiaceae</taxon>
        <taxon>Paraburkholderia</taxon>
    </lineage>
</organism>
<name>A0AAP5BPX2_9BURK</name>
<keyword evidence="1" id="KW-0812">Transmembrane</keyword>
<reference evidence="3" key="1">
    <citation type="submission" date="2022-06" db="EMBL/GenBank/DDBJ databases">
        <title>PHB producers.</title>
        <authorList>
            <person name="Besaury L."/>
        </authorList>
    </citation>
    <scope>NUCLEOTIDE SEQUENCE</scope>
    <source>
        <strain evidence="3 4">SEWS6</strain>
    </source>
</reference>
<dbReference type="AlphaFoldDB" id="A0AAP5BPX2"/>
<keyword evidence="4" id="KW-1185">Reference proteome</keyword>
<protein>
    <submittedName>
        <fullName evidence="3">Uncharacterized protein</fullName>
    </submittedName>
</protein>
<dbReference type="Proteomes" id="UP001209412">
    <property type="component" value="Unassembled WGS sequence"/>
</dbReference>
<evidence type="ECO:0000313" key="2">
    <source>
        <dbReference type="EMBL" id="MCX4151978.1"/>
    </source>
</evidence>
<keyword evidence="1" id="KW-1133">Transmembrane helix</keyword>
<gene>
    <name evidence="3" type="ORF">NIE36_42440</name>
    <name evidence="2" type="ORF">OSB80_42550</name>
</gene>
<evidence type="ECO:0000256" key="1">
    <source>
        <dbReference type="SAM" id="Phobius"/>
    </source>
</evidence>
<dbReference type="Proteomes" id="UP001242288">
    <property type="component" value="Unassembled WGS sequence"/>
</dbReference>
<feature type="transmembrane region" description="Helical" evidence="1">
    <location>
        <begin position="29"/>
        <end position="46"/>
    </location>
</feature>
<evidence type="ECO:0000313" key="3">
    <source>
        <dbReference type="EMBL" id="MDQ6413789.1"/>
    </source>
</evidence>
<dbReference type="RefSeq" id="WP_266240772.1">
    <property type="nucleotide sequence ID" value="NZ_JAMXWF010000069.1"/>
</dbReference>
<feature type="transmembrane region" description="Helical" evidence="1">
    <location>
        <begin position="83"/>
        <end position="101"/>
    </location>
</feature>
<dbReference type="EMBL" id="JAPKHW010000069">
    <property type="protein sequence ID" value="MCX4151978.1"/>
    <property type="molecule type" value="Genomic_DNA"/>
</dbReference>